<reference evidence="2" key="1">
    <citation type="submission" date="2019-04" db="EMBL/GenBank/DDBJ databases">
        <title>Genome assembly of Zosterops borbonicus 15179.</title>
        <authorList>
            <person name="Leroy T."/>
            <person name="Anselmetti Y."/>
            <person name="Tilak M.-K."/>
            <person name="Nabholz B."/>
        </authorList>
    </citation>
    <scope>NUCLEOTIDE SEQUENCE</scope>
    <source>
        <strain evidence="2">HGM_15179</strain>
        <tissue evidence="2">Muscle</tissue>
    </source>
</reference>
<organism evidence="2 3">
    <name type="scientific">Zosterops borbonicus</name>
    <dbReference type="NCBI Taxonomy" id="364589"/>
    <lineage>
        <taxon>Eukaryota</taxon>
        <taxon>Metazoa</taxon>
        <taxon>Chordata</taxon>
        <taxon>Craniata</taxon>
        <taxon>Vertebrata</taxon>
        <taxon>Euteleostomi</taxon>
        <taxon>Archelosauria</taxon>
        <taxon>Archosauria</taxon>
        <taxon>Dinosauria</taxon>
        <taxon>Saurischia</taxon>
        <taxon>Theropoda</taxon>
        <taxon>Coelurosauria</taxon>
        <taxon>Aves</taxon>
        <taxon>Neognathae</taxon>
        <taxon>Neoaves</taxon>
        <taxon>Telluraves</taxon>
        <taxon>Australaves</taxon>
        <taxon>Passeriformes</taxon>
        <taxon>Sylvioidea</taxon>
        <taxon>Zosteropidae</taxon>
        <taxon>Zosterops</taxon>
    </lineage>
</organism>
<dbReference type="AlphaFoldDB" id="A0A8K1D7T5"/>
<dbReference type="GO" id="GO:0016032">
    <property type="term" value="P:viral process"/>
    <property type="evidence" value="ECO:0007669"/>
    <property type="project" value="InterPro"/>
</dbReference>
<sequence length="189" mass="20733">MFLSPKGSQVSLKPTAQTPSSFTVWLPDGSIFSFGSAAQGSHAVQESQVPTPQTGGRETPKREITFGNEVITSQEEVEKPQIQTDSGMGEATSALQAQQLTPMSEESQVSDAQISSATDLTEIKKKALKEFNLTATRSLALTVTYDAQGQNPRWEQLDHDVIKELVKAIRDNRLECPYFKQVLKGTFNI</sequence>
<feature type="region of interest" description="Disordered" evidence="1">
    <location>
        <begin position="76"/>
        <end position="95"/>
    </location>
</feature>
<evidence type="ECO:0000256" key="1">
    <source>
        <dbReference type="SAM" id="MobiDB-lite"/>
    </source>
</evidence>
<dbReference type="InterPro" id="IPR008919">
    <property type="entry name" value="Retrov_capsid_N"/>
</dbReference>
<feature type="compositionally biased region" description="Polar residues" evidence="1">
    <location>
        <begin position="37"/>
        <end position="56"/>
    </location>
</feature>
<dbReference type="EMBL" id="SWJQ01003169">
    <property type="protein sequence ID" value="TRZ05923.1"/>
    <property type="molecule type" value="Genomic_DNA"/>
</dbReference>
<accession>A0A8K1D7T5</accession>
<dbReference type="SUPFAM" id="SSF47943">
    <property type="entry name" value="Retrovirus capsid protein, N-terminal core domain"/>
    <property type="match status" value="1"/>
</dbReference>
<dbReference type="Proteomes" id="UP000796761">
    <property type="component" value="Unassembled WGS sequence"/>
</dbReference>
<protein>
    <submittedName>
        <fullName evidence="2">Uncharacterized protein</fullName>
    </submittedName>
</protein>
<dbReference type="Gene3D" id="1.10.375.10">
    <property type="entry name" value="Human Immunodeficiency Virus Type 1 Capsid Protein"/>
    <property type="match status" value="1"/>
</dbReference>
<evidence type="ECO:0000313" key="2">
    <source>
        <dbReference type="EMBL" id="TRZ05923.1"/>
    </source>
</evidence>
<proteinExistence type="predicted"/>
<feature type="region of interest" description="Disordered" evidence="1">
    <location>
        <begin position="1"/>
        <end position="20"/>
    </location>
</feature>
<comment type="caution">
    <text evidence="2">The sequence shown here is derived from an EMBL/GenBank/DDBJ whole genome shotgun (WGS) entry which is preliminary data.</text>
</comment>
<feature type="region of interest" description="Disordered" evidence="1">
    <location>
        <begin position="37"/>
        <end position="60"/>
    </location>
</feature>
<evidence type="ECO:0000313" key="3">
    <source>
        <dbReference type="Proteomes" id="UP000796761"/>
    </source>
</evidence>
<gene>
    <name evidence="2" type="ORF">HGM15179_021183</name>
</gene>
<dbReference type="OrthoDB" id="10528741at2759"/>
<keyword evidence="3" id="KW-1185">Reference proteome</keyword>
<name>A0A8K1D7T5_9PASS</name>